<protein>
    <submittedName>
        <fullName evidence="4">Thiamine monophosphate synthase</fullName>
    </submittedName>
</protein>
<sequence>MPTDLARLSDPAAAAARLPAGAAVILRDRDHPERRAWAERLRQVTAARGQMLLIANDPDLARAVDADGLHLAEREVGRIAPWRFTTAAAHSLAAIRRAERVRADAVLLSPVFPTASHPGGRTLGLQRARAIARAAGLPVYAMGGVGPGNWRLLGPAFAGFAAIEALLQTQ</sequence>
<reference evidence="4 5" key="1">
    <citation type="submission" date="2017-11" db="EMBL/GenBank/DDBJ databases">
        <title>Draft genome sequence of Rhizobiales bacterium SY3-13.</title>
        <authorList>
            <person name="Sun C."/>
        </authorList>
    </citation>
    <scope>NUCLEOTIDE SEQUENCE [LARGE SCALE GENOMIC DNA]</scope>
    <source>
        <strain evidence="4 5">SY3-13</strain>
    </source>
</reference>
<dbReference type="PANTHER" id="PTHR20857">
    <property type="entry name" value="THIAMINE-PHOSPHATE PYROPHOSPHORYLASE"/>
    <property type="match status" value="1"/>
</dbReference>
<accession>A0A2M9G6F3</accession>
<keyword evidence="2" id="KW-0784">Thiamine biosynthesis</keyword>
<dbReference type="Pfam" id="PF02581">
    <property type="entry name" value="TMP-TENI"/>
    <property type="match status" value="1"/>
</dbReference>
<gene>
    <name evidence="4" type="ORF">CVT23_02235</name>
</gene>
<evidence type="ECO:0000313" key="4">
    <source>
        <dbReference type="EMBL" id="PJK31299.1"/>
    </source>
</evidence>
<evidence type="ECO:0000256" key="2">
    <source>
        <dbReference type="ARBA" id="ARBA00022977"/>
    </source>
</evidence>
<dbReference type="GO" id="GO:0005737">
    <property type="term" value="C:cytoplasm"/>
    <property type="evidence" value="ECO:0007669"/>
    <property type="project" value="TreeGrafter"/>
</dbReference>
<feature type="domain" description="Thiamine phosphate synthase/TenI" evidence="3">
    <location>
        <begin position="14"/>
        <end position="153"/>
    </location>
</feature>
<evidence type="ECO:0000259" key="3">
    <source>
        <dbReference type="Pfam" id="PF02581"/>
    </source>
</evidence>
<dbReference type="CDD" id="cd00564">
    <property type="entry name" value="TMP_TenI"/>
    <property type="match status" value="1"/>
</dbReference>
<dbReference type="EMBL" id="PHIG01000006">
    <property type="protein sequence ID" value="PJK31299.1"/>
    <property type="molecule type" value="Genomic_DNA"/>
</dbReference>
<dbReference type="PANTHER" id="PTHR20857:SF15">
    <property type="entry name" value="THIAMINE-PHOSPHATE SYNTHASE"/>
    <property type="match status" value="1"/>
</dbReference>
<dbReference type="AlphaFoldDB" id="A0A2M9G6F3"/>
<name>A0A2M9G6F3_9PROT</name>
<keyword evidence="5" id="KW-1185">Reference proteome</keyword>
<comment type="pathway">
    <text evidence="1">Cofactor biosynthesis; thiamine diphosphate biosynthesis.</text>
</comment>
<dbReference type="InterPro" id="IPR022998">
    <property type="entry name" value="ThiamineP_synth_TenI"/>
</dbReference>
<evidence type="ECO:0000313" key="5">
    <source>
        <dbReference type="Proteomes" id="UP000229498"/>
    </source>
</evidence>
<dbReference type="InterPro" id="IPR013785">
    <property type="entry name" value="Aldolase_TIM"/>
</dbReference>
<evidence type="ECO:0000256" key="1">
    <source>
        <dbReference type="ARBA" id="ARBA00004948"/>
    </source>
</evidence>
<dbReference type="GO" id="GO:0009228">
    <property type="term" value="P:thiamine biosynthetic process"/>
    <property type="evidence" value="ECO:0007669"/>
    <property type="project" value="UniProtKB-KW"/>
</dbReference>
<dbReference type="RefSeq" id="WP_109792767.1">
    <property type="nucleotide sequence ID" value="NZ_PHIG01000006.1"/>
</dbReference>
<dbReference type="Gene3D" id="3.20.20.70">
    <property type="entry name" value="Aldolase class I"/>
    <property type="match status" value="1"/>
</dbReference>
<comment type="caution">
    <text evidence="4">The sequence shown here is derived from an EMBL/GenBank/DDBJ whole genome shotgun (WGS) entry which is preliminary data.</text>
</comment>
<dbReference type="OrthoDB" id="8446047at2"/>
<organism evidence="4 5">
    <name type="scientific">Minwuia thermotolerans</name>
    <dbReference type="NCBI Taxonomy" id="2056226"/>
    <lineage>
        <taxon>Bacteria</taxon>
        <taxon>Pseudomonadati</taxon>
        <taxon>Pseudomonadota</taxon>
        <taxon>Alphaproteobacteria</taxon>
        <taxon>Minwuiales</taxon>
        <taxon>Minwuiaceae</taxon>
        <taxon>Minwuia</taxon>
    </lineage>
</organism>
<dbReference type="InterPro" id="IPR036206">
    <property type="entry name" value="ThiamineP_synth_sf"/>
</dbReference>
<dbReference type="Proteomes" id="UP000229498">
    <property type="component" value="Unassembled WGS sequence"/>
</dbReference>
<dbReference type="GO" id="GO:0004789">
    <property type="term" value="F:thiamine-phosphate diphosphorylase activity"/>
    <property type="evidence" value="ECO:0007669"/>
    <property type="project" value="TreeGrafter"/>
</dbReference>
<dbReference type="SUPFAM" id="SSF51391">
    <property type="entry name" value="Thiamin phosphate synthase"/>
    <property type="match status" value="1"/>
</dbReference>
<proteinExistence type="predicted"/>